<dbReference type="EMBL" id="CACVBM020001828">
    <property type="protein sequence ID" value="CAA7060314.1"/>
    <property type="molecule type" value="Genomic_DNA"/>
</dbReference>
<gene>
    <name evidence="2" type="ORF">MERR_LOCUS47550</name>
</gene>
<dbReference type="Pfam" id="PF03478">
    <property type="entry name" value="Beta-prop_KIB1-4"/>
    <property type="match status" value="1"/>
</dbReference>
<reference evidence="2" key="1">
    <citation type="submission" date="2020-01" db="EMBL/GenBank/DDBJ databases">
        <authorList>
            <person name="Mishra B."/>
        </authorList>
    </citation>
    <scope>NUCLEOTIDE SEQUENCE [LARGE SCALE GENOMIC DNA]</scope>
</reference>
<evidence type="ECO:0000313" key="3">
    <source>
        <dbReference type="Proteomes" id="UP000467841"/>
    </source>
</evidence>
<accession>A0A6D2LJZ9</accession>
<evidence type="ECO:0000259" key="1">
    <source>
        <dbReference type="Pfam" id="PF03478"/>
    </source>
</evidence>
<protein>
    <recommendedName>
        <fullName evidence="1">KIB1-4 beta-propeller domain-containing protein</fullName>
    </recommendedName>
</protein>
<comment type="caution">
    <text evidence="2">The sequence shown here is derived from an EMBL/GenBank/DDBJ whole genome shotgun (WGS) entry which is preliminary data.</text>
</comment>
<dbReference type="InterPro" id="IPR050942">
    <property type="entry name" value="F-box_BR-signaling"/>
</dbReference>
<evidence type="ECO:0000313" key="2">
    <source>
        <dbReference type="EMBL" id="CAA7060314.1"/>
    </source>
</evidence>
<dbReference type="InterPro" id="IPR005174">
    <property type="entry name" value="KIB1-4_b-propeller"/>
</dbReference>
<keyword evidence="3" id="KW-1185">Reference proteome</keyword>
<dbReference type="OrthoDB" id="1089756at2759"/>
<feature type="domain" description="KIB1-4 beta-propeller" evidence="1">
    <location>
        <begin position="9"/>
        <end position="162"/>
    </location>
</feature>
<organism evidence="2 3">
    <name type="scientific">Microthlaspi erraticum</name>
    <dbReference type="NCBI Taxonomy" id="1685480"/>
    <lineage>
        <taxon>Eukaryota</taxon>
        <taxon>Viridiplantae</taxon>
        <taxon>Streptophyta</taxon>
        <taxon>Embryophyta</taxon>
        <taxon>Tracheophyta</taxon>
        <taxon>Spermatophyta</taxon>
        <taxon>Magnoliopsida</taxon>
        <taxon>eudicotyledons</taxon>
        <taxon>Gunneridae</taxon>
        <taxon>Pentapetalae</taxon>
        <taxon>rosids</taxon>
        <taxon>malvids</taxon>
        <taxon>Brassicales</taxon>
        <taxon>Brassicaceae</taxon>
        <taxon>Coluteocarpeae</taxon>
        <taxon>Microthlaspi</taxon>
    </lineage>
</organism>
<sequence>MFSKRYKSFYIPSSGGNFLCFLQKQFEELEFCDLRFDDIDLPKSFLQELAEVSTCSRTDHPVESPTGDLFLVKWYSEDVEREDENDSWMSTLTRETKKFMVFRQEEADPCCMHEKTMIYTEDIGDVCIFLGHSEAYCVPASSSPGLRPNCIYFVGRNFGVYDLTTKTCTTFYTNLPACPGYDKHPLRKTEFPYWPSLVPL</sequence>
<dbReference type="Proteomes" id="UP000467841">
    <property type="component" value="Unassembled WGS sequence"/>
</dbReference>
<dbReference type="PANTHER" id="PTHR44259:SF89">
    <property type="entry name" value="DUF295 DOMAIN-CONTAINING PROTEIN-RELATED"/>
    <property type="match status" value="1"/>
</dbReference>
<name>A0A6D2LJZ9_9BRAS</name>
<proteinExistence type="predicted"/>
<dbReference type="AlphaFoldDB" id="A0A6D2LJZ9"/>
<dbReference type="PANTHER" id="PTHR44259">
    <property type="entry name" value="OS07G0183000 PROTEIN-RELATED"/>
    <property type="match status" value="1"/>
</dbReference>